<dbReference type="Gene3D" id="1.10.10.10">
    <property type="entry name" value="Winged helix-like DNA-binding domain superfamily/Winged helix DNA-binding domain"/>
    <property type="match status" value="1"/>
</dbReference>
<evidence type="ECO:0000259" key="5">
    <source>
        <dbReference type="PROSITE" id="PS50931"/>
    </source>
</evidence>
<dbReference type="Pfam" id="PF00126">
    <property type="entry name" value="HTH_1"/>
    <property type="match status" value="1"/>
</dbReference>
<gene>
    <name evidence="6" type="ORF">ABIE13_003025</name>
</gene>
<dbReference type="PANTHER" id="PTHR30537">
    <property type="entry name" value="HTH-TYPE TRANSCRIPTIONAL REGULATOR"/>
    <property type="match status" value="1"/>
</dbReference>
<dbReference type="InterPro" id="IPR036390">
    <property type="entry name" value="WH_DNA-bd_sf"/>
</dbReference>
<dbReference type="InterPro" id="IPR005119">
    <property type="entry name" value="LysR_subst-bd"/>
</dbReference>
<dbReference type="SUPFAM" id="SSF46785">
    <property type="entry name" value="Winged helix' DNA-binding domain"/>
    <property type="match status" value="1"/>
</dbReference>
<dbReference type="PROSITE" id="PS50931">
    <property type="entry name" value="HTH_LYSR"/>
    <property type="match status" value="1"/>
</dbReference>
<dbReference type="PANTHER" id="PTHR30537:SF26">
    <property type="entry name" value="GLYCINE CLEAVAGE SYSTEM TRANSCRIPTIONAL ACTIVATOR"/>
    <property type="match status" value="1"/>
</dbReference>
<accession>A0ABV2QA71</accession>
<dbReference type="RefSeq" id="WP_354444675.1">
    <property type="nucleotide sequence ID" value="NZ_JBEPSH010000005.1"/>
</dbReference>
<reference evidence="6 7" key="1">
    <citation type="submission" date="2024-06" db="EMBL/GenBank/DDBJ databases">
        <title>Sorghum-associated microbial communities from plants grown in Nebraska, USA.</title>
        <authorList>
            <person name="Schachtman D."/>
        </authorList>
    </citation>
    <scope>NUCLEOTIDE SEQUENCE [LARGE SCALE GENOMIC DNA]</scope>
    <source>
        <strain evidence="6 7">2709</strain>
    </source>
</reference>
<dbReference type="Proteomes" id="UP001549320">
    <property type="component" value="Unassembled WGS sequence"/>
</dbReference>
<evidence type="ECO:0000313" key="7">
    <source>
        <dbReference type="Proteomes" id="UP001549320"/>
    </source>
</evidence>
<keyword evidence="7" id="KW-1185">Reference proteome</keyword>
<keyword evidence="3" id="KW-0238">DNA-binding</keyword>
<organism evidence="6 7">
    <name type="scientific">Ottowia thiooxydans</name>
    <dbReference type="NCBI Taxonomy" id="219182"/>
    <lineage>
        <taxon>Bacteria</taxon>
        <taxon>Pseudomonadati</taxon>
        <taxon>Pseudomonadota</taxon>
        <taxon>Betaproteobacteria</taxon>
        <taxon>Burkholderiales</taxon>
        <taxon>Comamonadaceae</taxon>
        <taxon>Ottowia</taxon>
    </lineage>
</organism>
<name>A0ABV2QA71_9BURK</name>
<dbReference type="InterPro" id="IPR058163">
    <property type="entry name" value="LysR-type_TF_proteobact-type"/>
</dbReference>
<sequence>MKRTRLPSTTTLAAFESAARHLNFGRAAAELHLTPGAISQQVRHLEEQLGVALFARVRQRVLLTSAGERYLREVRRILRDLGEVTHQAMASGDKEILNLAVVPTFAAKWLVPRLPGFFSEHARINLNLVSRNAPFNFDAEPFDAAIHYGEASWPGAVCTHLLDDNMWPVCSAHYQRAHGLYAPSDLERATLLQQFTRPSAWQEWFAQAQIEPANAFQGPRFDSFNMILEALQVHMGVGLLPDFLVAEGIARGDLVRFSSQKLPSSRGYYLVSPEAKQDAPAVVLFRQWLQDELARSGANTSSPV</sequence>
<dbReference type="SUPFAM" id="SSF53850">
    <property type="entry name" value="Periplasmic binding protein-like II"/>
    <property type="match status" value="1"/>
</dbReference>
<comment type="caution">
    <text evidence="6">The sequence shown here is derived from an EMBL/GenBank/DDBJ whole genome shotgun (WGS) entry which is preliminary data.</text>
</comment>
<dbReference type="PRINTS" id="PR00039">
    <property type="entry name" value="HTHLYSR"/>
</dbReference>
<evidence type="ECO:0000256" key="2">
    <source>
        <dbReference type="ARBA" id="ARBA00023015"/>
    </source>
</evidence>
<feature type="domain" description="HTH lysR-type" evidence="5">
    <location>
        <begin position="7"/>
        <end position="64"/>
    </location>
</feature>
<dbReference type="Gene3D" id="3.40.190.10">
    <property type="entry name" value="Periplasmic binding protein-like II"/>
    <property type="match status" value="2"/>
</dbReference>
<evidence type="ECO:0000256" key="4">
    <source>
        <dbReference type="ARBA" id="ARBA00023163"/>
    </source>
</evidence>
<evidence type="ECO:0000256" key="3">
    <source>
        <dbReference type="ARBA" id="ARBA00023125"/>
    </source>
</evidence>
<proteinExistence type="inferred from homology"/>
<evidence type="ECO:0000256" key="1">
    <source>
        <dbReference type="ARBA" id="ARBA00009437"/>
    </source>
</evidence>
<dbReference type="InterPro" id="IPR000847">
    <property type="entry name" value="LysR_HTH_N"/>
</dbReference>
<keyword evidence="4" id="KW-0804">Transcription</keyword>
<dbReference type="Pfam" id="PF03466">
    <property type="entry name" value="LysR_substrate"/>
    <property type="match status" value="1"/>
</dbReference>
<keyword evidence="2" id="KW-0805">Transcription regulation</keyword>
<protein>
    <submittedName>
        <fullName evidence="6">LysR family glycine cleavage system transcriptional activator</fullName>
    </submittedName>
</protein>
<evidence type="ECO:0000313" key="6">
    <source>
        <dbReference type="EMBL" id="MET4577914.1"/>
    </source>
</evidence>
<dbReference type="EMBL" id="JBEPSH010000005">
    <property type="protein sequence ID" value="MET4577914.1"/>
    <property type="molecule type" value="Genomic_DNA"/>
</dbReference>
<comment type="similarity">
    <text evidence="1">Belongs to the LysR transcriptional regulatory family.</text>
</comment>
<dbReference type="InterPro" id="IPR036388">
    <property type="entry name" value="WH-like_DNA-bd_sf"/>
</dbReference>